<feature type="region of interest" description="Disordered" evidence="1">
    <location>
        <begin position="72"/>
        <end position="103"/>
    </location>
</feature>
<evidence type="ECO:0000313" key="3">
    <source>
        <dbReference type="EMBL" id="KAL3505040.1"/>
    </source>
</evidence>
<dbReference type="EMBL" id="JBJUIK010000014">
    <property type="protein sequence ID" value="KAL3505040.1"/>
    <property type="molecule type" value="Genomic_DNA"/>
</dbReference>
<accession>A0ABD2YCP8</accession>
<evidence type="ECO:0000256" key="1">
    <source>
        <dbReference type="SAM" id="MobiDB-lite"/>
    </source>
</evidence>
<feature type="domain" description="DUF4378" evidence="2">
    <location>
        <begin position="222"/>
        <end position="320"/>
    </location>
</feature>
<evidence type="ECO:0000259" key="2">
    <source>
        <dbReference type="Pfam" id="PF14309"/>
    </source>
</evidence>
<comment type="caution">
    <text evidence="3">The sequence shown here is derived from an EMBL/GenBank/DDBJ whole genome shotgun (WGS) entry which is preliminary data.</text>
</comment>
<dbReference type="InterPro" id="IPR025486">
    <property type="entry name" value="DUF4378"/>
</dbReference>
<organism evidence="3 4">
    <name type="scientific">Cinchona calisaya</name>
    <dbReference type="NCBI Taxonomy" id="153742"/>
    <lineage>
        <taxon>Eukaryota</taxon>
        <taxon>Viridiplantae</taxon>
        <taxon>Streptophyta</taxon>
        <taxon>Embryophyta</taxon>
        <taxon>Tracheophyta</taxon>
        <taxon>Spermatophyta</taxon>
        <taxon>Magnoliopsida</taxon>
        <taxon>eudicotyledons</taxon>
        <taxon>Gunneridae</taxon>
        <taxon>Pentapetalae</taxon>
        <taxon>asterids</taxon>
        <taxon>lamiids</taxon>
        <taxon>Gentianales</taxon>
        <taxon>Rubiaceae</taxon>
        <taxon>Cinchonoideae</taxon>
        <taxon>Cinchoneae</taxon>
        <taxon>Cinchona</taxon>
    </lineage>
</organism>
<dbReference type="AlphaFoldDB" id="A0ABD2YCP8"/>
<dbReference type="Pfam" id="PF14309">
    <property type="entry name" value="DUF4378"/>
    <property type="match status" value="1"/>
</dbReference>
<dbReference type="PANTHER" id="PTHR37613">
    <property type="entry name" value="DUF4378 DOMAIN PROTEIN"/>
    <property type="match status" value="1"/>
</dbReference>
<evidence type="ECO:0000313" key="4">
    <source>
        <dbReference type="Proteomes" id="UP001630127"/>
    </source>
</evidence>
<sequence>MSKNLGDFLQEQQEPFILEVYLLERGYSSSNVGTCLKRSVSSGLKRNKKFIPNCSKIVRALFTRHLSATDSQKINNNSGIRDKNVSVSEKESSRQADDDKFSSASSATVFNSCSESDGEEAHYSSRKDDRLATAHYYKHILAEIEVGEDQRFTGESAKYCKQIGPFSDDHSQACKRHDNGRRIQKHFSTSVAYKSEKPFCSTSIGEFGKPDASSQYSINKKTVQQTGQLLFDCVREVVEKHKRDSSGQQIPQILGPEKLWELICKNIWLWSKESINETNTNHLLHLDMLASDQEWGSFEQQMHEIDMQIADAILEDISNEIITDMIIKHGFVDVK</sequence>
<proteinExistence type="predicted"/>
<name>A0ABD2YCP8_9GENT</name>
<dbReference type="PANTHER" id="PTHR37613:SF4">
    <property type="entry name" value="DUF4378 DOMAIN-CONTAINING PROTEIN"/>
    <property type="match status" value="1"/>
</dbReference>
<reference evidence="3 4" key="1">
    <citation type="submission" date="2024-11" db="EMBL/GenBank/DDBJ databases">
        <title>A near-complete genome assembly of Cinchona calisaya.</title>
        <authorList>
            <person name="Lian D.C."/>
            <person name="Zhao X.W."/>
            <person name="Wei L."/>
        </authorList>
    </citation>
    <scope>NUCLEOTIDE SEQUENCE [LARGE SCALE GENOMIC DNA]</scope>
    <source>
        <tissue evidence="3">Nenye</tissue>
    </source>
</reference>
<feature type="compositionally biased region" description="Basic and acidic residues" evidence="1">
    <location>
        <begin position="80"/>
        <end position="101"/>
    </location>
</feature>
<keyword evidence="4" id="KW-1185">Reference proteome</keyword>
<protein>
    <recommendedName>
        <fullName evidence="2">DUF4378 domain-containing protein</fullName>
    </recommendedName>
</protein>
<dbReference type="Proteomes" id="UP001630127">
    <property type="component" value="Unassembled WGS sequence"/>
</dbReference>
<gene>
    <name evidence="3" type="ORF">ACH5RR_034881</name>
</gene>